<dbReference type="PANTHER" id="PTHR46487:SF1">
    <property type="entry name" value="DNA REPAIR PROTEIN XRCC3"/>
    <property type="match status" value="1"/>
</dbReference>
<sequence length="262" mass="29627">MEPDFEGFCTGSEIVTKHADRWRKVSFGVPVFDRLTGGGISCRGIFELAGDPGSGKTQIALKLALTAQTEVPESSVVYICTEHMFPSSRLLQMEAAHKRQYPYDDAVQTHNFADHILVEHVRCVPNLMACLFDRLPKLLEKTKISVLIIDSITSPFVEENNYILRAETFRSIVHRLQHLQEQYNFATFVTNQVRAVIDSATLDDQRIVPALGLSWGTLVHTRLQLFRKMNSNERRCCVVFGPSLTPEHGYYEINESGPIDAR</sequence>
<dbReference type="InterPro" id="IPR020588">
    <property type="entry name" value="RecA_ATP-bd"/>
</dbReference>
<keyword evidence="5" id="KW-0234">DNA repair</keyword>
<comment type="subcellular location">
    <subcellularLocation>
        <location evidence="1">Nucleus</location>
    </subcellularLocation>
</comment>
<keyword evidence="6" id="KW-0539">Nucleus</keyword>
<organism evidence="8">
    <name type="scientific">Anopheles funestus</name>
    <name type="common">African malaria mosquito</name>
    <dbReference type="NCBI Taxonomy" id="62324"/>
    <lineage>
        <taxon>Eukaryota</taxon>
        <taxon>Metazoa</taxon>
        <taxon>Ecdysozoa</taxon>
        <taxon>Arthropoda</taxon>
        <taxon>Hexapoda</taxon>
        <taxon>Insecta</taxon>
        <taxon>Pterygota</taxon>
        <taxon>Neoptera</taxon>
        <taxon>Endopterygota</taxon>
        <taxon>Diptera</taxon>
        <taxon>Nematocera</taxon>
        <taxon>Culicoidea</taxon>
        <taxon>Culicidae</taxon>
        <taxon>Anophelinae</taxon>
        <taxon>Anopheles</taxon>
    </lineage>
</organism>
<evidence type="ECO:0000256" key="2">
    <source>
        <dbReference type="ARBA" id="ARBA00022741"/>
    </source>
</evidence>
<dbReference type="EnsemblMetazoa" id="AFUN002452-RA">
    <property type="protein sequence ID" value="AFUN002452-PA"/>
    <property type="gene ID" value="AFUN002452"/>
</dbReference>
<proteinExistence type="predicted"/>
<dbReference type="GO" id="GO:0090656">
    <property type="term" value="P:t-circle formation"/>
    <property type="evidence" value="ECO:0007669"/>
    <property type="project" value="TreeGrafter"/>
</dbReference>
<evidence type="ECO:0000313" key="8">
    <source>
        <dbReference type="EnsemblMetazoa" id="AFUN002452-PA"/>
    </source>
</evidence>
<dbReference type="GO" id="GO:0000400">
    <property type="term" value="F:four-way junction DNA binding"/>
    <property type="evidence" value="ECO:0007669"/>
    <property type="project" value="TreeGrafter"/>
</dbReference>
<evidence type="ECO:0000256" key="3">
    <source>
        <dbReference type="ARBA" id="ARBA00022763"/>
    </source>
</evidence>
<dbReference type="Gene3D" id="3.40.50.300">
    <property type="entry name" value="P-loop containing nucleotide triphosphate hydrolases"/>
    <property type="match status" value="1"/>
</dbReference>
<dbReference type="GO" id="GO:0005657">
    <property type="term" value="C:replication fork"/>
    <property type="evidence" value="ECO:0007669"/>
    <property type="project" value="TreeGrafter"/>
</dbReference>
<dbReference type="STRING" id="62324.A0A182R8E4"/>
<keyword evidence="2" id="KW-0547">Nucleotide-binding</keyword>
<dbReference type="GO" id="GO:0045003">
    <property type="term" value="P:double-strand break repair via synthesis-dependent strand annealing"/>
    <property type="evidence" value="ECO:0007669"/>
    <property type="project" value="TreeGrafter"/>
</dbReference>
<evidence type="ECO:0000259" key="7">
    <source>
        <dbReference type="PROSITE" id="PS50162"/>
    </source>
</evidence>
<dbReference type="GO" id="GO:0005524">
    <property type="term" value="F:ATP binding"/>
    <property type="evidence" value="ECO:0007669"/>
    <property type="project" value="UniProtKB-KW"/>
</dbReference>
<evidence type="ECO:0000256" key="1">
    <source>
        <dbReference type="ARBA" id="ARBA00004123"/>
    </source>
</evidence>
<dbReference type="InterPro" id="IPR003593">
    <property type="entry name" value="AAA+_ATPase"/>
</dbReference>
<dbReference type="VEuPathDB" id="VectorBase:AFUN2_014717"/>
<dbReference type="VEuPathDB" id="VectorBase:AFUN002452"/>
<keyword evidence="3" id="KW-0227">DNA damage</keyword>
<dbReference type="InterPro" id="IPR027417">
    <property type="entry name" value="P-loop_NTPase"/>
</dbReference>
<dbReference type="GO" id="GO:0000722">
    <property type="term" value="P:telomere maintenance via recombination"/>
    <property type="evidence" value="ECO:0007669"/>
    <property type="project" value="TreeGrafter"/>
</dbReference>
<keyword evidence="4" id="KW-0067">ATP-binding</keyword>
<dbReference type="GO" id="GO:0071140">
    <property type="term" value="P:resolution of mitotic recombination intermediates"/>
    <property type="evidence" value="ECO:0007669"/>
    <property type="project" value="TreeGrafter"/>
</dbReference>
<dbReference type="InterPro" id="IPR013632">
    <property type="entry name" value="Rad51_C"/>
</dbReference>
<dbReference type="CDD" id="cd19491">
    <property type="entry name" value="XRCC3"/>
    <property type="match status" value="1"/>
</dbReference>
<feature type="domain" description="RecA family profile 1" evidence="7">
    <location>
        <begin position="21"/>
        <end position="193"/>
    </location>
</feature>
<dbReference type="SMART" id="SM00382">
    <property type="entry name" value="AAA"/>
    <property type="match status" value="1"/>
</dbReference>
<name>A0A182R8E4_ANOFN</name>
<dbReference type="GO" id="GO:0140664">
    <property type="term" value="F:ATP-dependent DNA damage sensor activity"/>
    <property type="evidence" value="ECO:0007669"/>
    <property type="project" value="InterPro"/>
</dbReference>
<dbReference type="PROSITE" id="PS50162">
    <property type="entry name" value="RECA_2"/>
    <property type="match status" value="1"/>
</dbReference>
<dbReference type="SUPFAM" id="SSF52540">
    <property type="entry name" value="P-loop containing nucleoside triphosphate hydrolases"/>
    <property type="match status" value="1"/>
</dbReference>
<evidence type="ECO:0000256" key="5">
    <source>
        <dbReference type="ARBA" id="ARBA00023204"/>
    </source>
</evidence>
<dbReference type="InterPro" id="IPR047348">
    <property type="entry name" value="XRCC3-like_C"/>
</dbReference>
<dbReference type="Pfam" id="PF08423">
    <property type="entry name" value="Rad51"/>
    <property type="match status" value="1"/>
</dbReference>
<reference evidence="8" key="1">
    <citation type="submission" date="2020-05" db="UniProtKB">
        <authorList>
            <consortium name="EnsemblMetazoa"/>
        </authorList>
    </citation>
    <scope>IDENTIFICATION</scope>
    <source>
        <strain evidence="8">FUMOZ</strain>
    </source>
</reference>
<dbReference type="PANTHER" id="PTHR46487">
    <property type="entry name" value="DNA REPAIR PROTEIN XRCC3"/>
    <property type="match status" value="1"/>
</dbReference>
<evidence type="ECO:0000256" key="4">
    <source>
        <dbReference type="ARBA" id="ARBA00022840"/>
    </source>
</evidence>
<dbReference type="AlphaFoldDB" id="A0A182R8E4"/>
<accession>A0A182R8E4</accession>
<protein>
    <recommendedName>
        <fullName evidence="7">RecA family profile 1 domain-containing protein</fullName>
    </recommendedName>
</protein>
<evidence type="ECO:0000256" key="6">
    <source>
        <dbReference type="ARBA" id="ARBA00023242"/>
    </source>
</evidence>
<dbReference type="GO" id="GO:0033065">
    <property type="term" value="C:Rad51C-XRCC3 complex"/>
    <property type="evidence" value="ECO:0007669"/>
    <property type="project" value="TreeGrafter"/>
</dbReference>